<evidence type="ECO:0000313" key="10">
    <source>
        <dbReference type="Proteomes" id="UP000032160"/>
    </source>
</evidence>
<gene>
    <name evidence="9" type="ORF">BN1012_Phect39</name>
</gene>
<dbReference type="CDD" id="cd00075">
    <property type="entry name" value="HATPase"/>
    <property type="match status" value="1"/>
</dbReference>
<dbReference type="Gene3D" id="1.10.287.130">
    <property type="match status" value="1"/>
</dbReference>
<organism evidence="9 10">
    <name type="scientific">Candidatus Phaeomarinibacter ectocarpi</name>
    <dbReference type="NCBI Taxonomy" id="1458461"/>
    <lineage>
        <taxon>Bacteria</taxon>
        <taxon>Pseudomonadati</taxon>
        <taxon>Pseudomonadota</taxon>
        <taxon>Alphaproteobacteria</taxon>
        <taxon>Hyphomicrobiales</taxon>
        <taxon>Parvibaculaceae</taxon>
        <taxon>Candidatus Phaeomarinibacter</taxon>
    </lineage>
</organism>
<keyword evidence="7" id="KW-1133">Transmembrane helix</keyword>
<evidence type="ECO:0000256" key="2">
    <source>
        <dbReference type="ARBA" id="ARBA00012438"/>
    </source>
</evidence>
<keyword evidence="10" id="KW-1185">Reference proteome</keyword>
<evidence type="ECO:0000256" key="7">
    <source>
        <dbReference type="SAM" id="Phobius"/>
    </source>
</evidence>
<dbReference type="Pfam" id="PF02518">
    <property type="entry name" value="HATPase_c"/>
    <property type="match status" value="1"/>
</dbReference>
<dbReference type="SMART" id="SM00388">
    <property type="entry name" value="HisKA"/>
    <property type="match status" value="1"/>
</dbReference>
<dbReference type="PIRSF" id="PIRSF037347">
    <property type="entry name" value="STHK_CHASE2_PAS_prd"/>
    <property type="match status" value="1"/>
</dbReference>
<comment type="catalytic activity">
    <reaction evidence="1">
        <text>ATP + protein L-histidine = ADP + protein N-phospho-L-histidine.</text>
        <dbReference type="EC" id="2.7.13.3"/>
    </reaction>
</comment>
<dbReference type="InterPro" id="IPR007890">
    <property type="entry name" value="CHASE2"/>
</dbReference>
<dbReference type="InterPro" id="IPR017181">
    <property type="entry name" value="Sig_transdc_His_kin_CHASE2"/>
</dbReference>
<keyword evidence="6" id="KW-0902">Two-component regulatory system</keyword>
<dbReference type="Gene3D" id="3.30.565.10">
    <property type="entry name" value="Histidine kinase-like ATPase, C-terminal domain"/>
    <property type="match status" value="1"/>
</dbReference>
<dbReference type="EC" id="2.7.13.3" evidence="2"/>
<dbReference type="PANTHER" id="PTHR43711">
    <property type="entry name" value="TWO-COMPONENT HISTIDINE KINASE"/>
    <property type="match status" value="1"/>
</dbReference>
<dbReference type="CDD" id="cd00082">
    <property type="entry name" value="HisKA"/>
    <property type="match status" value="1"/>
</dbReference>
<protein>
    <recommendedName>
        <fullName evidence="2">histidine kinase</fullName>
        <ecNumber evidence="2">2.7.13.3</ecNumber>
    </recommendedName>
</protein>
<keyword evidence="5 9" id="KW-0418">Kinase</keyword>
<dbReference type="InterPro" id="IPR003661">
    <property type="entry name" value="HisK_dim/P_dom"/>
</dbReference>
<dbReference type="InterPro" id="IPR036890">
    <property type="entry name" value="HATPase_C_sf"/>
</dbReference>
<evidence type="ECO:0000256" key="4">
    <source>
        <dbReference type="ARBA" id="ARBA00022679"/>
    </source>
</evidence>
<dbReference type="RefSeq" id="WP_052534242.1">
    <property type="nucleotide sequence ID" value="NZ_HG966617.1"/>
</dbReference>
<feature type="transmembrane region" description="Helical" evidence="7">
    <location>
        <begin position="325"/>
        <end position="346"/>
    </location>
</feature>
<dbReference type="InterPro" id="IPR036097">
    <property type="entry name" value="HisK_dim/P_sf"/>
</dbReference>
<dbReference type="PRINTS" id="PR00344">
    <property type="entry name" value="BCTRLSENSOR"/>
</dbReference>
<dbReference type="InterPro" id="IPR005467">
    <property type="entry name" value="His_kinase_dom"/>
</dbReference>
<dbReference type="InterPro" id="IPR050736">
    <property type="entry name" value="Sensor_HK_Regulatory"/>
</dbReference>
<dbReference type="Pfam" id="PF05226">
    <property type="entry name" value="CHASE2"/>
    <property type="match status" value="1"/>
</dbReference>
<dbReference type="STRING" id="1458461.BN1012_Phect39"/>
<evidence type="ECO:0000256" key="3">
    <source>
        <dbReference type="ARBA" id="ARBA00022553"/>
    </source>
</evidence>
<evidence type="ECO:0000256" key="5">
    <source>
        <dbReference type="ARBA" id="ARBA00022777"/>
    </source>
</evidence>
<dbReference type="HOGENOM" id="CLU_374576_0_0_5"/>
<dbReference type="GO" id="GO:0000155">
    <property type="term" value="F:phosphorelay sensor kinase activity"/>
    <property type="evidence" value="ECO:0007669"/>
    <property type="project" value="InterPro"/>
</dbReference>
<reference evidence="9 10" key="1">
    <citation type="journal article" date="2014" name="Front. Genet.">
        <title>Genome and metabolic network of "Candidatus Phaeomarinobacter ectocarpi" Ec32, a new candidate genus of Alphaproteobacteria frequently associated with brown algae.</title>
        <authorList>
            <person name="Dittami S.M."/>
            <person name="Barbeyron T."/>
            <person name="Boyen C."/>
            <person name="Cambefort J."/>
            <person name="Collet G."/>
            <person name="Delage L."/>
            <person name="Gobet A."/>
            <person name="Groisillier A."/>
            <person name="Leblanc C."/>
            <person name="Michel G."/>
            <person name="Scornet D."/>
            <person name="Siegel A."/>
            <person name="Tapia J.E."/>
            <person name="Tonon T."/>
        </authorList>
    </citation>
    <scope>NUCLEOTIDE SEQUENCE [LARGE SCALE GENOMIC DNA]</scope>
    <source>
        <strain evidence="9 10">Ec32</strain>
    </source>
</reference>
<keyword evidence="3" id="KW-0597">Phosphoprotein</keyword>
<evidence type="ECO:0000256" key="6">
    <source>
        <dbReference type="ARBA" id="ARBA00023012"/>
    </source>
</evidence>
<evidence type="ECO:0000313" key="9">
    <source>
        <dbReference type="EMBL" id="CDO58253.1"/>
    </source>
</evidence>
<dbReference type="SMART" id="SM01080">
    <property type="entry name" value="CHASE2"/>
    <property type="match status" value="1"/>
</dbReference>
<dbReference type="PANTHER" id="PTHR43711:SF26">
    <property type="entry name" value="SENSOR HISTIDINE KINASE RCSC"/>
    <property type="match status" value="1"/>
</dbReference>
<evidence type="ECO:0000256" key="1">
    <source>
        <dbReference type="ARBA" id="ARBA00000085"/>
    </source>
</evidence>
<dbReference type="SMART" id="SM00387">
    <property type="entry name" value="HATPase_c"/>
    <property type="match status" value="1"/>
</dbReference>
<proteinExistence type="predicted"/>
<dbReference type="Gene3D" id="3.30.450.20">
    <property type="entry name" value="PAS domain"/>
    <property type="match status" value="1"/>
</dbReference>
<dbReference type="Pfam" id="PF00512">
    <property type="entry name" value="HisKA"/>
    <property type="match status" value="1"/>
</dbReference>
<feature type="domain" description="Histidine kinase" evidence="8">
    <location>
        <begin position="509"/>
        <end position="730"/>
    </location>
</feature>
<dbReference type="InterPro" id="IPR003594">
    <property type="entry name" value="HATPase_dom"/>
</dbReference>
<dbReference type="PROSITE" id="PS50109">
    <property type="entry name" value="HIS_KIN"/>
    <property type="match status" value="1"/>
</dbReference>
<accession>X5M5V1</accession>
<dbReference type="EMBL" id="HG966617">
    <property type="protein sequence ID" value="CDO58253.1"/>
    <property type="molecule type" value="Genomic_DNA"/>
</dbReference>
<dbReference type="Proteomes" id="UP000032160">
    <property type="component" value="Chromosome I"/>
</dbReference>
<feature type="transmembrane region" description="Helical" evidence="7">
    <location>
        <begin position="270"/>
        <end position="288"/>
    </location>
</feature>
<keyword evidence="4" id="KW-0808">Transferase</keyword>
<name>X5M5V1_9HYPH</name>
<dbReference type="SUPFAM" id="SSF55874">
    <property type="entry name" value="ATPase domain of HSP90 chaperone/DNA topoisomerase II/histidine kinase"/>
    <property type="match status" value="1"/>
</dbReference>
<keyword evidence="7" id="KW-0812">Transmembrane</keyword>
<dbReference type="KEGG" id="pect:BN1012_Phect39"/>
<dbReference type="SUPFAM" id="SSF47384">
    <property type="entry name" value="Homodimeric domain of signal transducing histidine kinase"/>
    <property type="match status" value="1"/>
</dbReference>
<dbReference type="AlphaFoldDB" id="X5M5V1"/>
<dbReference type="InterPro" id="IPR004358">
    <property type="entry name" value="Sig_transdc_His_kin-like_C"/>
</dbReference>
<evidence type="ECO:0000259" key="8">
    <source>
        <dbReference type="PROSITE" id="PS50109"/>
    </source>
</evidence>
<keyword evidence="7" id="KW-0472">Membrane</keyword>
<sequence>MQRLIQGCAVFFIAMSAYAFGALETLELALLESRFDLLDRPASGEVVAVQIDARSIQELGQWPLPRNTYAYAVRSLVAAGANEIAIDVDMSARTNENETAALARALEDAGGHVILPAFTQLAEPGVYDGNLIDAEPTPALTPHAWLGSVNVIPDKDGRLRQLMHGMWNADGEFRYSMFALLAGKAKPQPEPFYVDYGIDVRTIPRISFVDVMEGRFDVNVVNGKRVIIGGTAVELGDHFAVPRYGVMSGPMVQAMGFETLHQDREIHRTGPIGVVLLVILVLAGALCMPQQRGWFGYAAIVAVAVFGLLAVSGLLQHFVAISLDVLPALFALMLVFGLQLVLMSDIQRRNAARQKRIAAHQRILLDRVVSDSFDGIAILDAQGRIEQANTQTFDLCNVPQAASGATIDDLLENLSPDRDRPSAGWHTAPPGEPIMASVFKDGKEHHLEMRLNRSDVPIDVPTPNGTTYRHVLGLTIRDVTDSVLAVTAQREAREQAERANRAKTDFLANMGHELRTPLNAVIGFAELMEQQAMGPLGSPDYLEYAAHISGSGRHLLNIVNDIMEISRAEMGSIELADEAICLAEIAESAIHSARGDANACAHTIKTEFDFTVGDVLADASRIQRAVSNLISNAACYSPPDEQIVVRTLIDDQGHPTIEVEDHGEGIPAEMLSSILMPFQQVRASAHRSSDGIGLGLTIVSAFMKQHGGTIEIDSSVGVGTTVRLIFPVSRRLGTGQLDAAG</sequence>
<feature type="transmembrane region" description="Helical" evidence="7">
    <location>
        <begin position="295"/>
        <end position="319"/>
    </location>
</feature>
<dbReference type="OrthoDB" id="9801651at2"/>